<dbReference type="Proteomes" id="UP001187192">
    <property type="component" value="Unassembled WGS sequence"/>
</dbReference>
<proteinExistence type="predicted"/>
<comment type="caution">
    <text evidence="1">The sequence shown here is derived from an EMBL/GenBank/DDBJ whole genome shotgun (WGS) entry which is preliminary data.</text>
</comment>
<evidence type="ECO:0000313" key="1">
    <source>
        <dbReference type="EMBL" id="GMN26584.1"/>
    </source>
</evidence>
<keyword evidence="2" id="KW-1185">Reference proteome</keyword>
<gene>
    <name evidence="1" type="ORF">TIFTF001_050427</name>
</gene>
<evidence type="ECO:0000313" key="2">
    <source>
        <dbReference type="Proteomes" id="UP001187192"/>
    </source>
</evidence>
<protein>
    <submittedName>
        <fullName evidence="1">Uncharacterized protein</fullName>
    </submittedName>
</protein>
<reference evidence="1" key="1">
    <citation type="submission" date="2023-07" db="EMBL/GenBank/DDBJ databases">
        <title>draft genome sequence of fig (Ficus carica).</title>
        <authorList>
            <person name="Takahashi T."/>
            <person name="Nishimura K."/>
        </authorList>
    </citation>
    <scope>NUCLEOTIDE SEQUENCE</scope>
</reference>
<feature type="non-terminal residue" evidence="1">
    <location>
        <position position="34"/>
    </location>
</feature>
<name>A0AA87Z6D7_FICCA</name>
<dbReference type="EMBL" id="BTGU01008272">
    <property type="protein sequence ID" value="GMN26584.1"/>
    <property type="molecule type" value="Genomic_DNA"/>
</dbReference>
<dbReference type="AlphaFoldDB" id="A0AA87Z6D7"/>
<sequence>MSRAYRWACGVGVVEVGKAQGLLWAIKEAAFRWF</sequence>
<accession>A0AA87Z6D7</accession>
<organism evidence="1 2">
    <name type="scientific">Ficus carica</name>
    <name type="common">Common fig</name>
    <dbReference type="NCBI Taxonomy" id="3494"/>
    <lineage>
        <taxon>Eukaryota</taxon>
        <taxon>Viridiplantae</taxon>
        <taxon>Streptophyta</taxon>
        <taxon>Embryophyta</taxon>
        <taxon>Tracheophyta</taxon>
        <taxon>Spermatophyta</taxon>
        <taxon>Magnoliopsida</taxon>
        <taxon>eudicotyledons</taxon>
        <taxon>Gunneridae</taxon>
        <taxon>Pentapetalae</taxon>
        <taxon>rosids</taxon>
        <taxon>fabids</taxon>
        <taxon>Rosales</taxon>
        <taxon>Moraceae</taxon>
        <taxon>Ficeae</taxon>
        <taxon>Ficus</taxon>
    </lineage>
</organism>